<evidence type="ECO:0000256" key="5">
    <source>
        <dbReference type="ARBA" id="ARBA00023237"/>
    </source>
</evidence>
<dbReference type="SUPFAM" id="SSF48452">
    <property type="entry name" value="TPR-like"/>
    <property type="match status" value="1"/>
</dbReference>
<evidence type="ECO:0000256" key="4">
    <source>
        <dbReference type="ARBA" id="ARBA00023136"/>
    </source>
</evidence>
<dbReference type="InterPro" id="IPR011990">
    <property type="entry name" value="TPR-like_helical_dom_sf"/>
</dbReference>
<dbReference type="Proteomes" id="UP000664265">
    <property type="component" value="Unassembled WGS sequence"/>
</dbReference>
<sequence length="534" mass="59290">MKRNKQLYAVVALLLTLTACTADLDQMPHTSSQATEREVYDSLKNYKQVLAKLYASFVITGQEQGGGNADLKSNSGYDFLRGYFNLQEAPTDELAATWLSGDKMENLTYMTWDANDPWVADTYYRAYYTISLCNEFLRHATDEAVAAFGKGASDEARQLKAFRAEARFLRALSYYYVLDLFGQGSFVDETMGVGAYTPPAYTGKQLFDFIETELKSITDDGLLDPAECEYGRASKPAAWTLLAKLYLNAKVYGAGERFTDCVAACQKVMAAGYSLESDYSKLFNADNDKRVNEIIFPFVVSAVNTVSWGATTYIVCGQCGNSSSQSPAAYGLTNGWGMFRVRGELPHLFNDLKDNGDRRAMFYTDGQQQWLAKAVDDQSQGFFGEKFSNLNDAGEAASNTGAVGADIDFPVFRLADVYLMLAEAVLRGGQGATRAEALECVNRLRRRAYGNATGLITDAQLTLPFILDERGRELYWEATRRTDLIRYGRFTGSSYLWQWKGGVRDGCSTDDKYAVYPIPAAELSANPNLKNVNY</sequence>
<feature type="domain" description="RagB/SusD" evidence="7">
    <location>
        <begin position="374"/>
        <end position="533"/>
    </location>
</feature>
<dbReference type="EMBL" id="JAERMS010000001">
    <property type="protein sequence ID" value="MBO1362300.1"/>
    <property type="molecule type" value="Genomic_DNA"/>
</dbReference>
<keyword evidence="4" id="KW-0472">Membrane</keyword>
<evidence type="ECO:0000259" key="7">
    <source>
        <dbReference type="Pfam" id="PF07980"/>
    </source>
</evidence>
<keyword evidence="3 6" id="KW-0732">Signal</keyword>
<evidence type="ECO:0000256" key="2">
    <source>
        <dbReference type="ARBA" id="ARBA00006275"/>
    </source>
</evidence>
<evidence type="ECO:0000256" key="6">
    <source>
        <dbReference type="SAM" id="SignalP"/>
    </source>
</evidence>
<evidence type="ECO:0000256" key="1">
    <source>
        <dbReference type="ARBA" id="ARBA00004442"/>
    </source>
</evidence>
<evidence type="ECO:0000256" key="3">
    <source>
        <dbReference type="ARBA" id="ARBA00022729"/>
    </source>
</evidence>
<proteinExistence type="inferred from homology"/>
<dbReference type="Gene3D" id="1.10.3780.10">
    <property type="entry name" value="SusD-like"/>
    <property type="match status" value="1"/>
</dbReference>
<dbReference type="Gene3D" id="1.25.40.10">
    <property type="entry name" value="Tetratricopeptide repeat domain"/>
    <property type="match status" value="1"/>
</dbReference>
<dbReference type="InterPro" id="IPR012944">
    <property type="entry name" value="SusD_RagB_dom"/>
</dbReference>
<keyword evidence="9" id="KW-1185">Reference proteome</keyword>
<dbReference type="Pfam" id="PF07980">
    <property type="entry name" value="SusD_RagB"/>
    <property type="match status" value="1"/>
</dbReference>
<keyword evidence="5" id="KW-0998">Cell outer membrane</keyword>
<comment type="caution">
    <text evidence="8">The sequence shown here is derived from an EMBL/GenBank/DDBJ whole genome shotgun (WGS) entry which is preliminary data.</text>
</comment>
<reference evidence="8 9" key="1">
    <citation type="submission" date="2021-01" db="EMBL/GenBank/DDBJ databases">
        <title>Prevotella A2931 sp. nov.</title>
        <authorList>
            <person name="Buhl M."/>
            <person name="Oberhettinger P."/>
        </authorList>
    </citation>
    <scope>NUCLEOTIDE SEQUENCE [LARGE SCALE GENOMIC DNA]</scope>
    <source>
        <strain evidence="8 9">A2931</strain>
    </source>
</reference>
<comment type="subcellular location">
    <subcellularLocation>
        <location evidence="1">Cell outer membrane</location>
    </subcellularLocation>
</comment>
<dbReference type="RefSeq" id="WP_107581524.1">
    <property type="nucleotide sequence ID" value="NZ_JAERMS010000001.1"/>
</dbReference>
<comment type="similarity">
    <text evidence="2">Belongs to the SusD family.</text>
</comment>
<feature type="signal peptide" evidence="6">
    <location>
        <begin position="1"/>
        <end position="21"/>
    </location>
</feature>
<organism evidence="8 9">
    <name type="scientific">Prevotella illustrans</name>
    <dbReference type="NCBI Taxonomy" id="2800387"/>
    <lineage>
        <taxon>Bacteria</taxon>
        <taxon>Pseudomonadati</taxon>
        <taxon>Bacteroidota</taxon>
        <taxon>Bacteroidia</taxon>
        <taxon>Bacteroidales</taxon>
        <taxon>Prevotellaceae</taxon>
        <taxon>Prevotella</taxon>
    </lineage>
</organism>
<evidence type="ECO:0000313" key="9">
    <source>
        <dbReference type="Proteomes" id="UP000664265"/>
    </source>
</evidence>
<accession>A0ABS3M2H2</accession>
<evidence type="ECO:0000313" key="8">
    <source>
        <dbReference type="EMBL" id="MBO1362300.1"/>
    </source>
</evidence>
<name>A0ABS3M2H2_9BACT</name>
<dbReference type="Gene3D" id="1.25.40.390">
    <property type="match status" value="1"/>
</dbReference>
<dbReference type="CDD" id="cd08977">
    <property type="entry name" value="SusD"/>
    <property type="match status" value="1"/>
</dbReference>
<dbReference type="PROSITE" id="PS51257">
    <property type="entry name" value="PROKAR_LIPOPROTEIN"/>
    <property type="match status" value="1"/>
</dbReference>
<protein>
    <submittedName>
        <fullName evidence="8">RagB/SusD family nutrient uptake outer membrane protein</fullName>
    </submittedName>
</protein>
<feature type="chain" id="PRO_5045442994" evidence="6">
    <location>
        <begin position="22"/>
        <end position="534"/>
    </location>
</feature>
<gene>
    <name evidence="8" type="ORF">JHU38_00635</name>
</gene>